<dbReference type="Gene3D" id="3.40.710.10">
    <property type="entry name" value="DD-peptidase/beta-lactamase superfamily"/>
    <property type="match status" value="1"/>
</dbReference>
<keyword evidence="3" id="KW-1185">Reference proteome</keyword>
<accession>A0ABW8MK08</accession>
<evidence type="ECO:0000313" key="2">
    <source>
        <dbReference type="EMBL" id="MFK4443807.1"/>
    </source>
</evidence>
<reference evidence="2 3" key="2">
    <citation type="submission" date="2024-11" db="EMBL/GenBank/DDBJ databases">
        <title>Using genomics to understand microbial adaptation to soil warming.</title>
        <authorList>
            <person name="Deangelis K.M. PhD."/>
        </authorList>
    </citation>
    <scope>NUCLEOTIDE SEQUENCE [LARGE SCALE GENOMIC DNA]</scope>
    <source>
        <strain evidence="2 3">GAS97</strain>
    </source>
</reference>
<feature type="domain" description="Beta-lactamase-related" evidence="1">
    <location>
        <begin position="16"/>
        <end position="366"/>
    </location>
</feature>
<dbReference type="InterPro" id="IPR001466">
    <property type="entry name" value="Beta-lactam-related"/>
</dbReference>
<organism evidence="2 3">
    <name type="scientific">Caballeronia udeis</name>
    <dbReference type="NCBI Taxonomy" id="1232866"/>
    <lineage>
        <taxon>Bacteria</taxon>
        <taxon>Pseudomonadati</taxon>
        <taxon>Pseudomonadota</taxon>
        <taxon>Betaproteobacteria</taxon>
        <taxon>Burkholderiales</taxon>
        <taxon>Burkholderiaceae</taxon>
        <taxon>Caballeronia</taxon>
    </lineage>
</organism>
<proteinExistence type="predicted"/>
<evidence type="ECO:0000259" key="1">
    <source>
        <dbReference type="Pfam" id="PF00144"/>
    </source>
</evidence>
<dbReference type="PANTHER" id="PTHR43283:SF3">
    <property type="entry name" value="BETA-LACTAMASE FAMILY PROTEIN (AFU_ORTHOLOGUE AFUA_5G07500)"/>
    <property type="match status" value="1"/>
</dbReference>
<dbReference type="InterPro" id="IPR050789">
    <property type="entry name" value="Diverse_Enzym_Activities"/>
</dbReference>
<evidence type="ECO:0000313" key="3">
    <source>
        <dbReference type="Proteomes" id="UP001620514"/>
    </source>
</evidence>
<reference evidence="2 3" key="1">
    <citation type="submission" date="2024-10" db="EMBL/GenBank/DDBJ databases">
        <authorList>
            <person name="Deangelis K."/>
            <person name="Huntemann M."/>
            <person name="Clum A."/>
            <person name="Wang J."/>
            <person name="Palaniappan K."/>
            <person name="Ritter S."/>
            <person name="Chen I.-M."/>
            <person name="Stamatis D."/>
            <person name="Reddy T."/>
            <person name="O'Malley R."/>
            <person name="Daum C."/>
            <person name="Ng V."/>
            <person name="Ivanova N."/>
            <person name="Kyrpides N."/>
            <person name="Woyke T."/>
        </authorList>
    </citation>
    <scope>NUCLEOTIDE SEQUENCE [LARGE SCALE GENOMIC DNA]</scope>
    <source>
        <strain evidence="2 3">GAS97</strain>
    </source>
</reference>
<protein>
    <submittedName>
        <fullName evidence="2">CubicO group peptidase (Beta-lactamase class C family)</fullName>
    </submittedName>
</protein>
<comment type="caution">
    <text evidence="2">The sequence shown here is derived from an EMBL/GenBank/DDBJ whole genome shotgun (WGS) entry which is preliminary data.</text>
</comment>
<name>A0ABW8MK08_9BURK</name>
<dbReference type="InterPro" id="IPR012338">
    <property type="entry name" value="Beta-lactam/transpept-like"/>
</dbReference>
<dbReference type="EMBL" id="JBIYDN010000011">
    <property type="protein sequence ID" value="MFK4443807.1"/>
    <property type="molecule type" value="Genomic_DNA"/>
</dbReference>
<gene>
    <name evidence="2" type="ORF">ABH943_003829</name>
</gene>
<dbReference type="PANTHER" id="PTHR43283">
    <property type="entry name" value="BETA-LACTAMASE-RELATED"/>
    <property type="match status" value="1"/>
</dbReference>
<dbReference type="RefSeq" id="WP_404608649.1">
    <property type="nucleotide sequence ID" value="NZ_JBIYDN010000011.1"/>
</dbReference>
<dbReference type="Pfam" id="PF00144">
    <property type="entry name" value="Beta-lactamase"/>
    <property type="match status" value="1"/>
</dbReference>
<dbReference type="SUPFAM" id="SSF56601">
    <property type="entry name" value="beta-lactamase/transpeptidase-like"/>
    <property type="match status" value="1"/>
</dbReference>
<dbReference type="Proteomes" id="UP001620514">
    <property type="component" value="Unassembled WGS sequence"/>
</dbReference>
<sequence length="387" mass="41080">MSEEGQLEIQVRRRVRSALAQAVNETRIAGGVVLVALDGVVIAQEAGGFANQALAIPMHVDTRFRLASVSKPIVSLAAMKLLDLGALGLQEPVSHWLPYFRPSLADGRRPEITLHHLLSHSSGLSYGFQEAPGSEYERFGISDGLDCSGLSLEENLRRLAAAKLKFAPGTAWQYSLSLDVVGAIIERATGRTLPDAIDALISGPLGLDSLAFTVQSKPELAVPYVDSLQTLTVMPEPAEVVPPDGTNAIRFSPRRAHTVGEFPSGGAGMVGGASDILKVLEIVRKEGAGFIDAKLARLMRSAHVGADLRAQGDGWGFGYMGAVLMDPSVLNTPQRVGTVGWGGVYGHSWFFDPAAGLTVVSLTNTTWEGVGGRFPQDVRDAVYAALS</sequence>